<feature type="region of interest" description="Disordered" evidence="1">
    <location>
        <begin position="445"/>
        <end position="536"/>
    </location>
</feature>
<feature type="compositionally biased region" description="Basic and acidic residues" evidence="1">
    <location>
        <begin position="448"/>
        <end position="465"/>
    </location>
</feature>
<sequence>MGKETSAKVQQIATTGKRRSIIHESVPAAWLTRFRDLPCLIDTRGQCRKPAELLRRTPDTEALLDVESFVRAEDDNEYTRQLLKLLGVGDSSTGPDRLLDRLRALAGEDDVPVYELEKWYHRLYQLFQKCSTDESATVRDAFTSESLILSHDGNWYSKAEVFLNASEDDVPDALLVHPSVRHLMLWQKIGVAERPTPDLAIEWLKELPSGNKLSADELRRVRNLLPRFPLKIWEECGHWLSLDGVWADVESLKYSLTMQSLVAWRHLFQPVKQMTADLQRLDAEMCQQPPFSELPTLSSRIEDRCFEGLFDLEAPVAKLWMLSLGNGIARIVLDEPEYQETVRRLGTRLASSLWQVTSGLESVPYIDDTPAGTARPIQVLWKDDRLFVDDRPVAQLFKAITQELSRVFERADIGDAIRACVERAPDFIQDYLAENFRLSPLEPDETNEAEHRADHASSGEQHADSDGEDSLTTEAETDHKADADNWDAADDHEPDYSTDDADVDHGEDEHHETDDKGAHDKQQQKSSPPRKTPKPSLIELMAAEAGFSKDGTDRYFHPDGSWLQKANGSTFPWEHYSCDGRLVQSYWVKDCCIKREPLQLDAVVWNLCERQPDSFSIVLRGLNDKAVIYSGTELLRLRSQNQLTLHPANYRLVYQHDDTSSVEDGGLHG</sequence>
<dbReference type="AlphaFoldDB" id="A0A517WAX5"/>
<accession>A0A517WAX5</accession>
<feature type="compositionally biased region" description="Basic and acidic residues" evidence="1">
    <location>
        <begin position="503"/>
        <end position="523"/>
    </location>
</feature>
<name>A0A517WAX5_9PLAN</name>
<gene>
    <name evidence="2" type="ORF">V6x_21100</name>
</gene>
<protein>
    <submittedName>
        <fullName evidence="2">Uncharacterized protein</fullName>
    </submittedName>
</protein>
<dbReference type="Proteomes" id="UP000320722">
    <property type="component" value="Chromosome"/>
</dbReference>
<evidence type="ECO:0000256" key="1">
    <source>
        <dbReference type="SAM" id="MobiDB-lite"/>
    </source>
</evidence>
<feature type="compositionally biased region" description="Basic and acidic residues" evidence="1">
    <location>
        <begin position="476"/>
        <end position="495"/>
    </location>
</feature>
<reference evidence="2 3" key="1">
    <citation type="submission" date="2019-02" db="EMBL/GenBank/DDBJ databases">
        <title>Deep-cultivation of Planctomycetes and their phenomic and genomic characterization uncovers novel biology.</title>
        <authorList>
            <person name="Wiegand S."/>
            <person name="Jogler M."/>
            <person name="Boedeker C."/>
            <person name="Pinto D."/>
            <person name="Vollmers J."/>
            <person name="Rivas-Marin E."/>
            <person name="Kohn T."/>
            <person name="Peeters S.H."/>
            <person name="Heuer A."/>
            <person name="Rast P."/>
            <person name="Oberbeckmann S."/>
            <person name="Bunk B."/>
            <person name="Jeske O."/>
            <person name="Meyerdierks A."/>
            <person name="Storesund J.E."/>
            <person name="Kallscheuer N."/>
            <person name="Luecker S."/>
            <person name="Lage O.M."/>
            <person name="Pohl T."/>
            <person name="Merkel B.J."/>
            <person name="Hornburger P."/>
            <person name="Mueller R.-W."/>
            <person name="Bruemmer F."/>
            <person name="Labrenz M."/>
            <person name="Spormann A.M."/>
            <person name="Op den Camp H."/>
            <person name="Overmann J."/>
            <person name="Amann R."/>
            <person name="Jetten M.S.M."/>
            <person name="Mascher T."/>
            <person name="Medema M.H."/>
            <person name="Devos D.P."/>
            <person name="Kaster A.-K."/>
            <person name="Ovreas L."/>
            <person name="Rohde M."/>
            <person name="Galperin M.Y."/>
            <person name="Jogler C."/>
        </authorList>
    </citation>
    <scope>NUCLEOTIDE SEQUENCE [LARGE SCALE GENOMIC DNA]</scope>
    <source>
        <strain evidence="2 3">V6</strain>
    </source>
</reference>
<dbReference type="RefSeq" id="WP_145039173.1">
    <property type="nucleotide sequence ID" value="NZ_CP036347.1"/>
</dbReference>
<evidence type="ECO:0000313" key="3">
    <source>
        <dbReference type="Proteomes" id="UP000320722"/>
    </source>
</evidence>
<evidence type="ECO:0000313" key="2">
    <source>
        <dbReference type="EMBL" id="QDU02407.1"/>
    </source>
</evidence>
<dbReference type="EMBL" id="CP036347">
    <property type="protein sequence ID" value="QDU02407.1"/>
    <property type="molecule type" value="Genomic_DNA"/>
</dbReference>
<proteinExistence type="predicted"/>
<organism evidence="2 3">
    <name type="scientific">Gimesia chilikensis</name>
    <dbReference type="NCBI Taxonomy" id="2605989"/>
    <lineage>
        <taxon>Bacteria</taxon>
        <taxon>Pseudomonadati</taxon>
        <taxon>Planctomycetota</taxon>
        <taxon>Planctomycetia</taxon>
        <taxon>Planctomycetales</taxon>
        <taxon>Planctomycetaceae</taxon>
        <taxon>Gimesia</taxon>
    </lineage>
</organism>